<accession>A0ABM7X7T6</accession>
<gene>
    <name evidence="1" type="ORF">AMPC_09850</name>
</gene>
<dbReference type="Proteomes" id="UP001162734">
    <property type="component" value="Chromosome"/>
</dbReference>
<keyword evidence="2" id="KW-1185">Reference proteome</keyword>
<dbReference type="RefSeq" id="WP_248344837.1">
    <property type="nucleotide sequence ID" value="NZ_AP025592.1"/>
</dbReference>
<proteinExistence type="predicted"/>
<dbReference type="EMBL" id="AP025592">
    <property type="protein sequence ID" value="BDG07872.1"/>
    <property type="molecule type" value="Genomic_DNA"/>
</dbReference>
<evidence type="ECO:0000313" key="2">
    <source>
        <dbReference type="Proteomes" id="UP001162734"/>
    </source>
</evidence>
<protein>
    <submittedName>
        <fullName evidence="1">Uncharacterized protein</fullName>
    </submittedName>
</protein>
<sequence length="101" mass="10897">MEEKLALAPGRLSALLRGGLSGHHPLFEVDAIREAFSVADEDRAVSADEADEVGSALLAIASDPLPRARLAVEGLRPSAREALIRLYFRLLGQAEEKKVVH</sequence>
<organism evidence="1 2">
    <name type="scientific">Anaeromyxobacter paludicola</name>
    <dbReference type="NCBI Taxonomy" id="2918171"/>
    <lineage>
        <taxon>Bacteria</taxon>
        <taxon>Pseudomonadati</taxon>
        <taxon>Myxococcota</taxon>
        <taxon>Myxococcia</taxon>
        <taxon>Myxococcales</taxon>
        <taxon>Cystobacterineae</taxon>
        <taxon>Anaeromyxobacteraceae</taxon>
        <taxon>Anaeromyxobacter</taxon>
    </lineage>
</organism>
<reference evidence="2" key="1">
    <citation type="journal article" date="2022" name="Int. J. Syst. Evol. Microbiol.">
        <title>Anaeromyxobacter oryzae sp. nov., Anaeromyxobacter diazotrophicus sp. nov. and Anaeromyxobacter paludicola sp. nov., isolated from paddy soils.</title>
        <authorList>
            <person name="Itoh H."/>
            <person name="Xu Z."/>
            <person name="Mise K."/>
            <person name="Masuda Y."/>
            <person name="Ushijima N."/>
            <person name="Hayakawa C."/>
            <person name="Shiratori Y."/>
            <person name="Senoo K."/>
        </authorList>
    </citation>
    <scope>NUCLEOTIDE SEQUENCE [LARGE SCALE GENOMIC DNA]</scope>
    <source>
        <strain evidence="2">Red630</strain>
    </source>
</reference>
<evidence type="ECO:0000313" key="1">
    <source>
        <dbReference type="EMBL" id="BDG07872.1"/>
    </source>
</evidence>
<name>A0ABM7X7T6_9BACT</name>